<dbReference type="HOGENOM" id="CLU_1983052_0_0_1"/>
<accession>A0A093VS05</accession>
<evidence type="ECO:0000313" key="2">
    <source>
        <dbReference type="EMBL" id="KFX52794.1"/>
    </source>
</evidence>
<sequence length="126" mass="14041">MSGSLRRQTQGSKFLERLMRTFGEFDPSQQGTKHWQTRADQTETFFNHAPIKHGSFGLVEIVIRVETPVGDNEEDYHPCNGSSGCTCIGNVNTIMSVTKSEITSPNSTAKKSPHWSWSSGRGPHCR</sequence>
<organism evidence="2">
    <name type="scientific">Talaromyces marneffei PM1</name>
    <dbReference type="NCBI Taxonomy" id="1077442"/>
    <lineage>
        <taxon>Eukaryota</taxon>
        <taxon>Fungi</taxon>
        <taxon>Dikarya</taxon>
        <taxon>Ascomycota</taxon>
        <taxon>Pezizomycotina</taxon>
        <taxon>Eurotiomycetes</taxon>
        <taxon>Eurotiomycetidae</taxon>
        <taxon>Eurotiales</taxon>
        <taxon>Trichocomaceae</taxon>
        <taxon>Talaromyces</taxon>
        <taxon>Talaromyces sect. Talaromyces</taxon>
    </lineage>
</organism>
<gene>
    <name evidence="2" type="ORF">GQ26_0021970</name>
</gene>
<dbReference type="EMBL" id="JPOX01000002">
    <property type="protein sequence ID" value="KFX52794.1"/>
    <property type="molecule type" value="Genomic_DNA"/>
</dbReference>
<protein>
    <submittedName>
        <fullName evidence="2">Serine/threonine-protein kinase AtPK2/AtPK19</fullName>
    </submittedName>
</protein>
<dbReference type="AlphaFoldDB" id="A0A093VS05"/>
<proteinExistence type="predicted"/>
<evidence type="ECO:0000256" key="1">
    <source>
        <dbReference type="SAM" id="MobiDB-lite"/>
    </source>
</evidence>
<feature type="compositionally biased region" description="Polar residues" evidence="1">
    <location>
        <begin position="101"/>
        <end position="119"/>
    </location>
</feature>
<dbReference type="GO" id="GO:0016301">
    <property type="term" value="F:kinase activity"/>
    <property type="evidence" value="ECO:0007669"/>
    <property type="project" value="UniProtKB-KW"/>
</dbReference>
<comment type="caution">
    <text evidence="2">The sequence shown here is derived from an EMBL/GenBank/DDBJ whole genome shotgun (WGS) entry which is preliminary data.</text>
</comment>
<keyword evidence="2" id="KW-0808">Transferase</keyword>
<reference evidence="2" key="1">
    <citation type="journal article" date="2014" name="PLoS Genet.">
        <title>Signature Gene Expression Reveals Novel Clues to the Molecular Mechanisms of Dimorphic Transition in Penicillium marneffei.</title>
        <authorList>
            <person name="Yang E."/>
            <person name="Wang G."/>
            <person name="Cai J."/>
            <person name="Woo P.C."/>
            <person name="Lau S.K."/>
            <person name="Yuen K.-Y."/>
            <person name="Chow W.-N."/>
            <person name="Lin X."/>
        </authorList>
    </citation>
    <scope>NUCLEOTIDE SEQUENCE [LARGE SCALE GENOMIC DNA]</scope>
    <source>
        <strain evidence="2">PM1</strain>
    </source>
</reference>
<keyword evidence="2" id="KW-0418">Kinase</keyword>
<feature type="region of interest" description="Disordered" evidence="1">
    <location>
        <begin position="101"/>
        <end position="126"/>
    </location>
</feature>
<name>A0A093VS05_TALMA</name>